<organism evidence="1 2">
    <name type="scientific">Trifolium pratense</name>
    <name type="common">Red clover</name>
    <dbReference type="NCBI Taxonomy" id="57577"/>
    <lineage>
        <taxon>Eukaryota</taxon>
        <taxon>Viridiplantae</taxon>
        <taxon>Streptophyta</taxon>
        <taxon>Embryophyta</taxon>
        <taxon>Tracheophyta</taxon>
        <taxon>Spermatophyta</taxon>
        <taxon>Magnoliopsida</taxon>
        <taxon>eudicotyledons</taxon>
        <taxon>Gunneridae</taxon>
        <taxon>Pentapetalae</taxon>
        <taxon>rosids</taxon>
        <taxon>fabids</taxon>
        <taxon>Fabales</taxon>
        <taxon>Fabaceae</taxon>
        <taxon>Papilionoideae</taxon>
        <taxon>50 kb inversion clade</taxon>
        <taxon>NPAAA clade</taxon>
        <taxon>Hologalegina</taxon>
        <taxon>IRL clade</taxon>
        <taxon>Trifolieae</taxon>
        <taxon>Trifolium</taxon>
    </lineage>
</organism>
<dbReference type="EMBL" id="CASHSV030000615">
    <property type="protein sequence ID" value="CAJ2670711.1"/>
    <property type="molecule type" value="Genomic_DNA"/>
</dbReference>
<comment type="caution">
    <text evidence="1">The sequence shown here is derived from an EMBL/GenBank/DDBJ whole genome shotgun (WGS) entry which is preliminary data.</text>
</comment>
<protein>
    <submittedName>
        <fullName evidence="1">Uncharacterized protein</fullName>
    </submittedName>
</protein>
<evidence type="ECO:0000313" key="1">
    <source>
        <dbReference type="EMBL" id="CAJ2670711.1"/>
    </source>
</evidence>
<gene>
    <name evidence="1" type="ORF">MILVUS5_LOCUS34707</name>
</gene>
<reference evidence="1" key="1">
    <citation type="submission" date="2023-10" db="EMBL/GenBank/DDBJ databases">
        <authorList>
            <person name="Rodriguez Cubillos JULIANA M."/>
            <person name="De Vega J."/>
        </authorList>
    </citation>
    <scope>NUCLEOTIDE SEQUENCE</scope>
</reference>
<proteinExistence type="predicted"/>
<dbReference type="Proteomes" id="UP001177021">
    <property type="component" value="Unassembled WGS sequence"/>
</dbReference>
<keyword evidence="2" id="KW-1185">Reference proteome</keyword>
<name>A0ACB0LQI6_TRIPR</name>
<accession>A0ACB0LQI6</accession>
<sequence>MSSPRSNKKRERPCDSEDDHQPNNEVRLAVQHKKQQTTRTPLSSISQHSEGGTSNSNVTTNLRSTSRELEYPLKSDISVTLLVENGEYNLKLTSVPTDNKMTNHAHTAAMLLSQGELLCKLGHKLLSDLGAHHESKTYRILDL</sequence>
<evidence type="ECO:0000313" key="2">
    <source>
        <dbReference type="Proteomes" id="UP001177021"/>
    </source>
</evidence>